<evidence type="ECO:0000313" key="2">
    <source>
        <dbReference type="EMBL" id="KUL39711.1"/>
    </source>
</evidence>
<name>A0A0X3V4K5_9ACTN</name>
<dbReference type="Proteomes" id="UP000053923">
    <property type="component" value="Unassembled WGS sequence"/>
</dbReference>
<dbReference type="EMBL" id="LLZG01000092">
    <property type="protein sequence ID" value="KUL39711.1"/>
    <property type="molecule type" value="Genomic_DNA"/>
</dbReference>
<protein>
    <recommendedName>
        <fullName evidence="4">Polymerase nucleotidyl transferase domain-containing protein</fullName>
    </recommendedName>
</protein>
<proteinExistence type="predicted"/>
<dbReference type="InterPro" id="IPR043519">
    <property type="entry name" value="NT_sf"/>
</dbReference>
<evidence type="ECO:0000256" key="1">
    <source>
        <dbReference type="SAM" id="MobiDB-lite"/>
    </source>
</evidence>
<dbReference type="SUPFAM" id="SSF81301">
    <property type="entry name" value="Nucleotidyltransferase"/>
    <property type="match status" value="1"/>
</dbReference>
<evidence type="ECO:0008006" key="4">
    <source>
        <dbReference type="Google" id="ProtNLM"/>
    </source>
</evidence>
<gene>
    <name evidence="2" type="ORF">ADL12_14715</name>
</gene>
<organism evidence="2 3">
    <name type="scientific">Streptomyces regalis</name>
    <dbReference type="NCBI Taxonomy" id="68262"/>
    <lineage>
        <taxon>Bacteria</taxon>
        <taxon>Bacillati</taxon>
        <taxon>Actinomycetota</taxon>
        <taxon>Actinomycetes</taxon>
        <taxon>Kitasatosporales</taxon>
        <taxon>Streptomycetaceae</taxon>
        <taxon>Streptomyces</taxon>
    </lineage>
</organism>
<keyword evidence="3" id="KW-1185">Reference proteome</keyword>
<reference evidence="3" key="1">
    <citation type="submission" date="2015-10" db="EMBL/GenBank/DDBJ databases">
        <authorList>
            <person name="Ju K.-S."/>
            <person name="Doroghazi J.R."/>
            <person name="Metcalf W.W."/>
        </authorList>
    </citation>
    <scope>NUCLEOTIDE SEQUENCE [LARGE SCALE GENOMIC DNA]</scope>
    <source>
        <strain evidence="3">NRRL 3151</strain>
    </source>
</reference>
<dbReference type="AlphaFoldDB" id="A0A0X3V4K5"/>
<evidence type="ECO:0000313" key="3">
    <source>
        <dbReference type="Proteomes" id="UP000053923"/>
    </source>
</evidence>
<sequence>MTGYGPVRKATARRAPRRTDATLVHGPWERSALRTTLLDCLEGLESRRLLPADHLAVLCVGSVARGWANDSSDYDFNIVAHGPWHGPSVRTIPVPLRPASVPAVVEYVDGRRWEIKYWVDVQVDQMLAKVAWDRFEEGASTARALTDAEELFLERLATCLTLSGTSWVRSRRQELGETAFRAFVTARSLAEADSSIEDALGQLAADDVDSAVLSARKAFGHVVDALLESHGAYGSPIPKWRARRLREVRPSQLPYQEYWAVETMRDFDPRAPDAWVTRTVQRCRDLSIEVEIH</sequence>
<feature type="region of interest" description="Disordered" evidence="1">
    <location>
        <begin position="1"/>
        <end position="20"/>
    </location>
</feature>
<accession>A0A0X3V4K5</accession>
<comment type="caution">
    <text evidence="2">The sequence shown here is derived from an EMBL/GenBank/DDBJ whole genome shotgun (WGS) entry which is preliminary data.</text>
</comment>